<evidence type="ECO:0000313" key="3">
    <source>
        <dbReference type="EMBL" id="KAK9101918.1"/>
    </source>
</evidence>
<feature type="transmembrane region" description="Helical" evidence="2">
    <location>
        <begin position="55"/>
        <end position="76"/>
    </location>
</feature>
<accession>A0AAP0F5H1</accession>
<evidence type="ECO:0000256" key="2">
    <source>
        <dbReference type="SAM" id="Phobius"/>
    </source>
</evidence>
<gene>
    <name evidence="3" type="ORF">Sjap_019172</name>
</gene>
<evidence type="ECO:0000313" key="4">
    <source>
        <dbReference type="Proteomes" id="UP001417504"/>
    </source>
</evidence>
<keyword evidence="2" id="KW-0812">Transmembrane</keyword>
<feature type="compositionally biased region" description="Basic and acidic residues" evidence="1">
    <location>
        <begin position="39"/>
        <end position="50"/>
    </location>
</feature>
<keyword evidence="2" id="KW-0472">Membrane</keyword>
<sequence length="80" mass="8826">MHRLSSTSRASDECLINLSPALKFADTGKPQTSNPISDANKKENSSPLKSPRETAIHLIPLLLILCALLLWIFSYLGTIY</sequence>
<dbReference type="EMBL" id="JBBNAE010000008">
    <property type="protein sequence ID" value="KAK9101918.1"/>
    <property type="molecule type" value="Genomic_DNA"/>
</dbReference>
<dbReference type="PANTHER" id="PTHR34189:SF10">
    <property type="entry name" value="TRANSMEMBRANE PROTEIN"/>
    <property type="match status" value="1"/>
</dbReference>
<protein>
    <submittedName>
        <fullName evidence="3">Uncharacterized protein</fullName>
    </submittedName>
</protein>
<proteinExistence type="predicted"/>
<comment type="caution">
    <text evidence="3">The sequence shown here is derived from an EMBL/GenBank/DDBJ whole genome shotgun (WGS) entry which is preliminary data.</text>
</comment>
<dbReference type="AlphaFoldDB" id="A0AAP0F5H1"/>
<dbReference type="Proteomes" id="UP001417504">
    <property type="component" value="Unassembled WGS sequence"/>
</dbReference>
<reference evidence="3 4" key="1">
    <citation type="submission" date="2024-01" db="EMBL/GenBank/DDBJ databases">
        <title>Genome assemblies of Stephania.</title>
        <authorList>
            <person name="Yang L."/>
        </authorList>
    </citation>
    <scope>NUCLEOTIDE SEQUENCE [LARGE SCALE GENOMIC DNA]</scope>
    <source>
        <strain evidence="3">QJT</strain>
        <tissue evidence="3">Leaf</tissue>
    </source>
</reference>
<keyword evidence="2" id="KW-1133">Transmembrane helix</keyword>
<dbReference type="PANTHER" id="PTHR34189">
    <property type="entry name" value="TRANSMEMBRANE PROTEIN"/>
    <property type="match status" value="1"/>
</dbReference>
<keyword evidence="4" id="KW-1185">Reference proteome</keyword>
<evidence type="ECO:0000256" key="1">
    <source>
        <dbReference type="SAM" id="MobiDB-lite"/>
    </source>
</evidence>
<organism evidence="3 4">
    <name type="scientific">Stephania japonica</name>
    <dbReference type="NCBI Taxonomy" id="461633"/>
    <lineage>
        <taxon>Eukaryota</taxon>
        <taxon>Viridiplantae</taxon>
        <taxon>Streptophyta</taxon>
        <taxon>Embryophyta</taxon>
        <taxon>Tracheophyta</taxon>
        <taxon>Spermatophyta</taxon>
        <taxon>Magnoliopsida</taxon>
        <taxon>Ranunculales</taxon>
        <taxon>Menispermaceae</taxon>
        <taxon>Menispermoideae</taxon>
        <taxon>Cissampelideae</taxon>
        <taxon>Stephania</taxon>
    </lineage>
</organism>
<feature type="region of interest" description="Disordered" evidence="1">
    <location>
        <begin position="24"/>
        <end position="50"/>
    </location>
</feature>
<name>A0AAP0F5H1_9MAGN</name>